<dbReference type="InterPro" id="IPR016187">
    <property type="entry name" value="CTDL_fold"/>
</dbReference>
<dbReference type="STRING" id="188477.A0A3S0ZY85"/>
<dbReference type="PANTHER" id="PTHR47218">
    <property type="entry name" value="C-TYPE LECTIN DOMAIN FAMILY 7 MEMBER A"/>
    <property type="match status" value="1"/>
</dbReference>
<dbReference type="Gene3D" id="3.10.100.10">
    <property type="entry name" value="Mannose-Binding Protein A, subunit A"/>
    <property type="match status" value="1"/>
</dbReference>
<dbReference type="CDD" id="cd00037">
    <property type="entry name" value="CLECT"/>
    <property type="match status" value="1"/>
</dbReference>
<organism evidence="3 4">
    <name type="scientific">Elysia chlorotica</name>
    <name type="common">Eastern emerald elysia</name>
    <name type="synonym">Sea slug</name>
    <dbReference type="NCBI Taxonomy" id="188477"/>
    <lineage>
        <taxon>Eukaryota</taxon>
        <taxon>Metazoa</taxon>
        <taxon>Spiralia</taxon>
        <taxon>Lophotrochozoa</taxon>
        <taxon>Mollusca</taxon>
        <taxon>Gastropoda</taxon>
        <taxon>Heterobranchia</taxon>
        <taxon>Euthyneura</taxon>
        <taxon>Panpulmonata</taxon>
        <taxon>Sacoglossa</taxon>
        <taxon>Placobranchoidea</taxon>
        <taxon>Plakobranchidae</taxon>
        <taxon>Elysia</taxon>
    </lineage>
</organism>
<feature type="signal peptide" evidence="1">
    <location>
        <begin position="1"/>
        <end position="23"/>
    </location>
</feature>
<dbReference type="PROSITE" id="PS50041">
    <property type="entry name" value="C_TYPE_LECTIN_2"/>
    <property type="match status" value="1"/>
</dbReference>
<proteinExistence type="predicted"/>
<reference evidence="3 4" key="1">
    <citation type="submission" date="2019-01" db="EMBL/GenBank/DDBJ databases">
        <title>A draft genome assembly of the solar-powered sea slug Elysia chlorotica.</title>
        <authorList>
            <person name="Cai H."/>
            <person name="Li Q."/>
            <person name="Fang X."/>
            <person name="Li J."/>
            <person name="Curtis N.E."/>
            <person name="Altenburger A."/>
            <person name="Shibata T."/>
            <person name="Feng M."/>
            <person name="Maeda T."/>
            <person name="Schwartz J.A."/>
            <person name="Shigenobu S."/>
            <person name="Lundholm N."/>
            <person name="Nishiyama T."/>
            <person name="Yang H."/>
            <person name="Hasebe M."/>
            <person name="Li S."/>
            <person name="Pierce S.K."/>
            <person name="Wang J."/>
        </authorList>
    </citation>
    <scope>NUCLEOTIDE SEQUENCE [LARGE SCALE GENOMIC DNA]</scope>
    <source>
        <strain evidence="3">EC2010</strain>
        <tissue evidence="3">Whole organism of an adult</tissue>
    </source>
</reference>
<dbReference type="SMART" id="SM00034">
    <property type="entry name" value="CLECT"/>
    <property type="match status" value="1"/>
</dbReference>
<sequence length="305" mass="33023">MIAHLIPVFLLVFAGYVPPGVEGTLQAYGCDQGWTHYDQHCYALIVGQWDSYSAKNVCSDLGSSPASVWSQAEMNFISSLWQHHRSDNPVMWTGLQGQGGGAWVWHDKSSVYIQQSDSGEYWSALDKLHHVKGSSAGQCLTLTGHGSPALMSCDQPAGGVACKKHSGEYWSALDKLHHVKGSSAGQCLTLTGHGSPALMSCDQPAGGVACKKPLPRVFAMISPQNQSSPGDQLDAVQWLERLLPPVLKRVPSQAESPLDELEVATDTHCAFSCHRTSPCRVIELSCLTEYNCGTYRCLLFAGKSM</sequence>
<dbReference type="GO" id="GO:0001872">
    <property type="term" value="F:(1-&gt;3)-beta-D-glucan binding"/>
    <property type="evidence" value="ECO:0007669"/>
    <property type="project" value="InterPro"/>
</dbReference>
<feature type="chain" id="PRO_5018666129" description="C-type lectin domain-containing protein" evidence="1">
    <location>
        <begin position="24"/>
        <end position="305"/>
    </location>
</feature>
<comment type="caution">
    <text evidence="3">The sequence shown here is derived from an EMBL/GenBank/DDBJ whole genome shotgun (WGS) entry which is preliminary data.</text>
</comment>
<protein>
    <recommendedName>
        <fullName evidence="2">C-type lectin domain-containing protein</fullName>
    </recommendedName>
</protein>
<dbReference type="InterPro" id="IPR042808">
    <property type="entry name" value="CLEC7A"/>
</dbReference>
<evidence type="ECO:0000256" key="1">
    <source>
        <dbReference type="SAM" id="SignalP"/>
    </source>
</evidence>
<feature type="domain" description="C-type lectin" evidence="2">
    <location>
        <begin position="37"/>
        <end position="155"/>
    </location>
</feature>
<name>A0A3S0ZY85_ELYCH</name>
<keyword evidence="1" id="KW-0732">Signal</keyword>
<keyword evidence="4" id="KW-1185">Reference proteome</keyword>
<evidence type="ECO:0000313" key="4">
    <source>
        <dbReference type="Proteomes" id="UP000271974"/>
    </source>
</evidence>
<dbReference type="InterPro" id="IPR001304">
    <property type="entry name" value="C-type_lectin-like"/>
</dbReference>
<dbReference type="InterPro" id="IPR016186">
    <property type="entry name" value="C-type_lectin-like/link_sf"/>
</dbReference>
<dbReference type="PANTHER" id="PTHR47218:SF2">
    <property type="entry name" value="C-TYPE LECTIN DOMAIN-CONTAINING PROTEIN"/>
    <property type="match status" value="1"/>
</dbReference>
<dbReference type="AlphaFoldDB" id="A0A3S0ZY85"/>
<gene>
    <name evidence="3" type="ORF">EGW08_003220</name>
</gene>
<dbReference type="SUPFAM" id="SSF56436">
    <property type="entry name" value="C-type lectin-like"/>
    <property type="match status" value="1"/>
</dbReference>
<accession>A0A3S0ZY85</accession>
<evidence type="ECO:0000313" key="3">
    <source>
        <dbReference type="EMBL" id="RUS88973.1"/>
    </source>
</evidence>
<dbReference type="Pfam" id="PF00059">
    <property type="entry name" value="Lectin_C"/>
    <property type="match status" value="1"/>
</dbReference>
<dbReference type="OrthoDB" id="6054849at2759"/>
<dbReference type="Proteomes" id="UP000271974">
    <property type="component" value="Unassembled WGS sequence"/>
</dbReference>
<dbReference type="EMBL" id="RQTK01000069">
    <property type="protein sequence ID" value="RUS88973.1"/>
    <property type="molecule type" value="Genomic_DNA"/>
</dbReference>
<dbReference type="GO" id="GO:0071226">
    <property type="term" value="P:cellular response to molecule of fungal origin"/>
    <property type="evidence" value="ECO:0007669"/>
    <property type="project" value="InterPro"/>
</dbReference>
<evidence type="ECO:0000259" key="2">
    <source>
        <dbReference type="PROSITE" id="PS50041"/>
    </source>
</evidence>